<accession>A0A2P1L4Y3</accession>
<dbReference type="RefSeq" id="YP_009478087.1">
    <property type="nucleotide sequence ID" value="NC_037476.1"/>
</dbReference>
<evidence type="ECO:0000313" key="1">
    <source>
        <dbReference type="EMBL" id="AVP12843.1"/>
    </source>
</evidence>
<dbReference type="AlphaFoldDB" id="A0A2P1L4Y3"/>
<dbReference type="GeneID" id="36494035"/>
<dbReference type="EMBL" id="MG029262">
    <property type="protein sequence ID" value="AVP12843.1"/>
    <property type="molecule type" value="Genomic_DNA"/>
</dbReference>
<gene>
    <name evidence="1" type="primary">ORF137</name>
    <name evidence="1" type="ORF">AnanMp60</name>
</gene>
<protein>
    <submittedName>
        <fullName evidence="1">Uncharacterized protein</fullName>
    </submittedName>
</protein>
<geneLocation type="mitochondrion" evidence="1"/>
<name>A0A2P1L4Y3_ANTAG</name>
<organism evidence="1">
    <name type="scientific">Anthoceros angustus</name>
    <name type="common">Hornwort</name>
    <name type="synonym">Anthoceros formosae</name>
    <dbReference type="NCBI Taxonomy" id="48387"/>
    <lineage>
        <taxon>Eukaryota</taxon>
        <taxon>Viridiplantae</taxon>
        <taxon>Streptophyta</taxon>
        <taxon>Embryophyta</taxon>
        <taxon>Anthocerotophyta</taxon>
        <taxon>Anthocerotopsida</taxon>
        <taxon>Anthocerotidae</taxon>
        <taxon>Anthocerotales</taxon>
        <taxon>Anthocerotaceae</taxon>
        <taxon>Anthoceros</taxon>
    </lineage>
</organism>
<keyword evidence="1" id="KW-0496">Mitochondrion</keyword>
<proteinExistence type="predicted"/>
<sequence>MVNPLLSWVREELEPAEGIISYLGFKWRDDVKTRLEISRRRLLYPTYEIWANKRGIRKLGHIRFSGDLLEILKREKFKNIEKGRAQNLAFIRGVRVKAGVYDRDGMYGGPLAGDEEKVQDAEKGVGLISPHSSPTL</sequence>
<reference evidence="1" key="1">
    <citation type="journal article" date="2018" name="Bryologist">
        <title>Complete mitochondrial genome sequence of Anthoceros angustus: conservative evolution of the mitogenomes in hornworts.</title>
        <authorList>
            <person name="Dong S."/>
            <person name="Xue J."/>
            <person name="Zhang S."/>
            <person name="Zhang L."/>
            <person name="Wu H."/>
            <person name="Chen Z."/>
            <person name="Goffinet B."/>
            <person name="Liu Y."/>
        </authorList>
    </citation>
    <scope>NUCLEOTIDE SEQUENCE</scope>
</reference>